<proteinExistence type="predicted"/>
<evidence type="ECO:0000313" key="3">
    <source>
        <dbReference type="Proteomes" id="UP000195437"/>
    </source>
</evidence>
<dbReference type="Proteomes" id="UP000195437">
    <property type="component" value="Chromosome"/>
</dbReference>
<keyword evidence="3" id="KW-1185">Reference proteome</keyword>
<sequence length="210" mass="22086">MSMATFDATIRSFLTQAASNSPTPGGGSVAALVAALGASMTSMVGNLTQGAKFADVEAEMTAAAGKMADAIAQFEQLLEEDMASFDRYMAALKLPKDTDEQKASRSQALADASIHATEVPMRLARLCLDSLQISETIAETANKNVISDLGIAAFLLESAAQSALLTVDMNLPGLKDAERKSAYEAERGALLTAITPLKDKIVTTVRQRLA</sequence>
<organism evidence="2 3">
    <name type="scientific">Tumebacillus avium</name>
    <dbReference type="NCBI Taxonomy" id="1903704"/>
    <lineage>
        <taxon>Bacteria</taxon>
        <taxon>Bacillati</taxon>
        <taxon>Bacillota</taxon>
        <taxon>Bacilli</taxon>
        <taxon>Bacillales</taxon>
        <taxon>Alicyclobacillaceae</taxon>
        <taxon>Tumebacillus</taxon>
    </lineage>
</organism>
<dbReference type="KEGG" id="tum:CBW65_13040"/>
<accession>A0A1Y0IMV5</accession>
<evidence type="ECO:0000259" key="1">
    <source>
        <dbReference type="Pfam" id="PF04961"/>
    </source>
</evidence>
<dbReference type="AlphaFoldDB" id="A0A1Y0IMV5"/>
<dbReference type="InterPro" id="IPR007044">
    <property type="entry name" value="Cyclodeamin/CycHdrlase"/>
</dbReference>
<dbReference type="InterPro" id="IPR036178">
    <property type="entry name" value="Formintransfe-cycloase-like_sf"/>
</dbReference>
<name>A0A1Y0IMV5_9BACL</name>
<reference evidence="3" key="1">
    <citation type="submission" date="2017-05" db="EMBL/GenBank/DDBJ databases">
        <authorList>
            <person name="Sung H."/>
        </authorList>
    </citation>
    <scope>NUCLEOTIDE SEQUENCE [LARGE SCALE GENOMIC DNA]</scope>
    <source>
        <strain evidence="3">AR23208</strain>
    </source>
</reference>
<protein>
    <submittedName>
        <fullName evidence="2">Methenyltetrahydrofolate cyclohydrolase</fullName>
    </submittedName>
</protein>
<evidence type="ECO:0000313" key="2">
    <source>
        <dbReference type="EMBL" id="ARU61851.1"/>
    </source>
</evidence>
<dbReference type="SUPFAM" id="SSF101262">
    <property type="entry name" value="Methenyltetrahydrofolate cyclohydrolase-like"/>
    <property type="match status" value="1"/>
</dbReference>
<dbReference type="GO" id="GO:0016787">
    <property type="term" value="F:hydrolase activity"/>
    <property type="evidence" value="ECO:0007669"/>
    <property type="project" value="UniProtKB-KW"/>
</dbReference>
<dbReference type="Gene3D" id="1.20.120.680">
    <property type="entry name" value="Formiminotetrahydrofolate cyclodeaminase monomer, up-and-down helical bundle"/>
    <property type="match status" value="1"/>
</dbReference>
<gene>
    <name evidence="2" type="ORF">CBW65_13040</name>
</gene>
<dbReference type="EMBL" id="CP021434">
    <property type="protein sequence ID" value="ARU61851.1"/>
    <property type="molecule type" value="Genomic_DNA"/>
</dbReference>
<feature type="domain" description="Cyclodeaminase/cyclohydrolase" evidence="1">
    <location>
        <begin position="9"/>
        <end position="186"/>
    </location>
</feature>
<dbReference type="Pfam" id="PF04961">
    <property type="entry name" value="FTCD_C"/>
    <property type="match status" value="1"/>
</dbReference>
<dbReference type="OrthoDB" id="7959174at2"/>
<keyword evidence="2" id="KW-0378">Hydrolase</keyword>